<organism evidence="2 3">
    <name type="scientific">Kitasatospora cinereorecta</name>
    <dbReference type="NCBI Taxonomy" id="285560"/>
    <lineage>
        <taxon>Bacteria</taxon>
        <taxon>Bacillati</taxon>
        <taxon>Actinomycetota</taxon>
        <taxon>Actinomycetes</taxon>
        <taxon>Kitasatosporales</taxon>
        <taxon>Streptomycetaceae</taxon>
        <taxon>Kitasatospora</taxon>
    </lineage>
</organism>
<evidence type="ECO:0000256" key="1">
    <source>
        <dbReference type="SAM" id="MobiDB-lite"/>
    </source>
</evidence>
<keyword evidence="3" id="KW-1185">Reference proteome</keyword>
<proteinExistence type="predicted"/>
<dbReference type="EMBL" id="JBHSOC010000011">
    <property type="protein sequence ID" value="MFC5641315.1"/>
    <property type="molecule type" value="Genomic_DNA"/>
</dbReference>
<protein>
    <recommendedName>
        <fullName evidence="4">XRE family transcriptional regulator</fullName>
    </recommendedName>
</protein>
<evidence type="ECO:0000313" key="2">
    <source>
        <dbReference type="EMBL" id="MFC5641315.1"/>
    </source>
</evidence>
<gene>
    <name evidence="2" type="ORF">ACFPZF_08065</name>
</gene>
<evidence type="ECO:0000313" key="3">
    <source>
        <dbReference type="Proteomes" id="UP001596066"/>
    </source>
</evidence>
<evidence type="ECO:0008006" key="4">
    <source>
        <dbReference type="Google" id="ProtNLM"/>
    </source>
</evidence>
<name>A0ABW0V7L0_9ACTN</name>
<comment type="caution">
    <text evidence="2">The sequence shown here is derived from an EMBL/GenBank/DDBJ whole genome shotgun (WGS) entry which is preliminary data.</text>
</comment>
<dbReference type="RefSeq" id="WP_346143337.1">
    <property type="nucleotide sequence ID" value="NZ_BAAAUA010000013.1"/>
</dbReference>
<accession>A0ABW0V7L0</accession>
<dbReference type="Proteomes" id="UP001596066">
    <property type="component" value="Unassembled WGS sequence"/>
</dbReference>
<feature type="region of interest" description="Disordered" evidence="1">
    <location>
        <begin position="61"/>
        <end position="81"/>
    </location>
</feature>
<reference evidence="3" key="1">
    <citation type="journal article" date="2019" name="Int. J. Syst. Evol. Microbiol.">
        <title>The Global Catalogue of Microorganisms (GCM) 10K type strain sequencing project: providing services to taxonomists for standard genome sequencing and annotation.</title>
        <authorList>
            <consortium name="The Broad Institute Genomics Platform"/>
            <consortium name="The Broad Institute Genome Sequencing Center for Infectious Disease"/>
            <person name="Wu L."/>
            <person name="Ma J."/>
        </authorList>
    </citation>
    <scope>NUCLEOTIDE SEQUENCE [LARGE SCALE GENOMIC DNA]</scope>
    <source>
        <strain evidence="3">CGMCC 4.1622</strain>
    </source>
</reference>
<sequence length="81" mass="8917">MTTGTPPSDRQQLNEDWIRSRRWDIRYANGNPVTTLDGLAEVLGIDRGEAARRVLTQPFGKAAPQELLDEANQEPAADPAS</sequence>